<feature type="domain" description="CASP C-terminal" evidence="5">
    <location>
        <begin position="50"/>
        <end position="221"/>
    </location>
</feature>
<feature type="transmembrane region" description="Helical" evidence="4">
    <location>
        <begin position="202"/>
        <end position="221"/>
    </location>
</feature>
<dbReference type="PANTHER" id="PTHR14043">
    <property type="entry name" value="CCAAT DISPLACEMENT PROTEIN-RELATED"/>
    <property type="match status" value="1"/>
</dbReference>
<evidence type="ECO:0000313" key="6">
    <source>
        <dbReference type="EMBL" id="OQV17523.1"/>
    </source>
</evidence>
<dbReference type="Proteomes" id="UP000192578">
    <property type="component" value="Unassembled WGS sequence"/>
</dbReference>
<dbReference type="AlphaFoldDB" id="A0A1W0WQU3"/>
<gene>
    <name evidence="6" type="ORF">BV898_08455</name>
</gene>
<protein>
    <recommendedName>
        <fullName evidence="5">CASP C-terminal domain-containing protein</fullName>
    </recommendedName>
</protein>
<keyword evidence="4" id="KW-0472">Membrane</keyword>
<evidence type="ECO:0000256" key="1">
    <source>
        <dbReference type="ARBA" id="ARBA00023054"/>
    </source>
</evidence>
<dbReference type="InterPro" id="IPR012955">
    <property type="entry name" value="CASP_C"/>
</dbReference>
<sequence length="256" mass="28533">MSSSALGVKDTLSGLSLTEPDFVTDALRSESAHSPLHFPPQHSLSFDGAAEASTRDVRLGASYLPILERQHERFHSKIKELEQTNHEIQSRSIALKTEMDAVKVDNVRLYERIRFLQSYEGRKSAGDHRGGGSVSVSLPGATNTSTDAESRYSSAYEANLDPFSSFHRAEKQRKYDALNPVDKATLAMGNMVLGSPISRKAFFIYALLLHLLIFAVVYKMAWSESSIRDFSYDCSSRFADHMKNVHGGNDDHVHNH</sequence>
<dbReference type="GO" id="GO:0006891">
    <property type="term" value="P:intra-Golgi vesicle-mediated transport"/>
    <property type="evidence" value="ECO:0007669"/>
    <property type="project" value="InterPro"/>
</dbReference>
<accession>A0A1W0WQU3</accession>
<keyword evidence="4" id="KW-1133">Transmembrane helix</keyword>
<evidence type="ECO:0000256" key="2">
    <source>
        <dbReference type="SAM" id="Coils"/>
    </source>
</evidence>
<proteinExistence type="predicted"/>
<feature type="coiled-coil region" evidence="2">
    <location>
        <begin position="64"/>
        <end position="98"/>
    </location>
</feature>
<evidence type="ECO:0000256" key="4">
    <source>
        <dbReference type="SAM" id="Phobius"/>
    </source>
</evidence>
<dbReference type="Pfam" id="PF08172">
    <property type="entry name" value="CASP_C"/>
    <property type="match status" value="1"/>
</dbReference>
<keyword evidence="4" id="KW-0812">Transmembrane</keyword>
<name>A0A1W0WQU3_HYPEX</name>
<evidence type="ECO:0000313" key="7">
    <source>
        <dbReference type="Proteomes" id="UP000192578"/>
    </source>
</evidence>
<comment type="caution">
    <text evidence="6">The sequence shown here is derived from an EMBL/GenBank/DDBJ whole genome shotgun (WGS) entry which is preliminary data.</text>
</comment>
<organism evidence="6 7">
    <name type="scientific">Hypsibius exemplaris</name>
    <name type="common">Freshwater tardigrade</name>
    <dbReference type="NCBI Taxonomy" id="2072580"/>
    <lineage>
        <taxon>Eukaryota</taxon>
        <taxon>Metazoa</taxon>
        <taxon>Ecdysozoa</taxon>
        <taxon>Tardigrada</taxon>
        <taxon>Eutardigrada</taxon>
        <taxon>Parachela</taxon>
        <taxon>Hypsibioidea</taxon>
        <taxon>Hypsibiidae</taxon>
        <taxon>Hypsibius</taxon>
    </lineage>
</organism>
<dbReference type="OrthoDB" id="10257567at2759"/>
<reference evidence="7" key="1">
    <citation type="submission" date="2017-01" db="EMBL/GenBank/DDBJ databases">
        <title>Comparative genomics of anhydrobiosis in the tardigrade Hypsibius dujardini.</title>
        <authorList>
            <person name="Yoshida Y."/>
            <person name="Koutsovoulos G."/>
            <person name="Laetsch D."/>
            <person name="Stevens L."/>
            <person name="Kumar S."/>
            <person name="Horikawa D."/>
            <person name="Ishino K."/>
            <person name="Komine S."/>
            <person name="Tomita M."/>
            <person name="Blaxter M."/>
            <person name="Arakawa K."/>
        </authorList>
    </citation>
    <scope>NUCLEOTIDE SEQUENCE [LARGE SCALE GENOMIC DNA]</scope>
    <source>
        <strain evidence="7">Z151</strain>
    </source>
</reference>
<feature type="region of interest" description="Disordered" evidence="3">
    <location>
        <begin position="122"/>
        <end position="149"/>
    </location>
</feature>
<keyword evidence="1 2" id="KW-0175">Coiled coil</keyword>
<keyword evidence="7" id="KW-1185">Reference proteome</keyword>
<evidence type="ECO:0000256" key="3">
    <source>
        <dbReference type="SAM" id="MobiDB-lite"/>
    </source>
</evidence>
<evidence type="ECO:0000259" key="5">
    <source>
        <dbReference type="Pfam" id="PF08172"/>
    </source>
</evidence>
<dbReference type="GO" id="GO:0000139">
    <property type="term" value="C:Golgi membrane"/>
    <property type="evidence" value="ECO:0007669"/>
    <property type="project" value="InterPro"/>
</dbReference>
<dbReference type="EMBL" id="MTYJ01000060">
    <property type="protein sequence ID" value="OQV17523.1"/>
    <property type="molecule type" value="Genomic_DNA"/>
</dbReference>
<feature type="compositionally biased region" description="Polar residues" evidence="3">
    <location>
        <begin position="134"/>
        <end position="149"/>
    </location>
</feature>